<feature type="region of interest" description="Disordered" evidence="1">
    <location>
        <begin position="81"/>
        <end position="125"/>
    </location>
</feature>
<sequence>MGPVRDEGRKETIQMRKVLLAAAGAAVLAAGACGLAQAQNAPADGARHRFLEADANTDGVLTRAEFDAGREAAFARLDTDHNGQLTRQEMRAERAERGPRGRRGDRHGGPPRLERADANNDGNITRDEFLAGPIEMFSRIDANHDGVIQASERPERPERGERGERGERRGERPDRPNRDADGNGTFSRAEFAAMGAHMFERLDANNDGRVTQEEAQAARGHHRRGRD</sequence>
<proteinExistence type="predicted"/>
<feature type="compositionally biased region" description="Basic and acidic residues" evidence="1">
    <location>
        <begin position="198"/>
        <end position="212"/>
    </location>
</feature>
<evidence type="ECO:0000313" key="5">
    <source>
        <dbReference type="Proteomes" id="UP000092498"/>
    </source>
</evidence>
<dbReference type="Pfam" id="PF13202">
    <property type="entry name" value="EF-hand_5"/>
    <property type="match status" value="4"/>
</dbReference>
<dbReference type="AlphaFoldDB" id="A0A1B1AFV7"/>
<dbReference type="Gene3D" id="1.10.238.10">
    <property type="entry name" value="EF-hand"/>
    <property type="match status" value="3"/>
</dbReference>
<dbReference type="InterPro" id="IPR011992">
    <property type="entry name" value="EF-hand-dom_pair"/>
</dbReference>
<dbReference type="EMBL" id="CP013244">
    <property type="protein sequence ID" value="ANP45415.1"/>
    <property type="molecule type" value="Genomic_DNA"/>
</dbReference>
<feature type="chain" id="PRO_5008518744" description="EF-hand domain-containing protein" evidence="2">
    <location>
        <begin position="39"/>
        <end position="227"/>
    </location>
</feature>
<dbReference type="STRING" id="1759059.ATE48_05540"/>
<feature type="compositionally biased region" description="Basic and acidic residues" evidence="1">
    <location>
        <begin position="106"/>
        <end position="125"/>
    </location>
</feature>
<accession>A0A1B1AFV7</accession>
<dbReference type="OrthoDB" id="6706523at2"/>
<feature type="region of interest" description="Disordered" evidence="1">
    <location>
        <begin position="144"/>
        <end position="227"/>
    </location>
</feature>
<dbReference type="InterPro" id="IPR018247">
    <property type="entry name" value="EF_Hand_1_Ca_BS"/>
</dbReference>
<gene>
    <name evidence="4" type="ORF">ATE48_05540</name>
</gene>
<organism evidence="4 5">
    <name type="scientific">Candidatus Viadribacter manganicus</name>
    <dbReference type="NCBI Taxonomy" id="1759059"/>
    <lineage>
        <taxon>Bacteria</taxon>
        <taxon>Pseudomonadati</taxon>
        <taxon>Pseudomonadota</taxon>
        <taxon>Alphaproteobacteria</taxon>
        <taxon>Hyphomonadales</taxon>
        <taxon>Hyphomonadaceae</taxon>
        <taxon>Candidatus Viadribacter</taxon>
    </lineage>
</organism>
<evidence type="ECO:0000259" key="3">
    <source>
        <dbReference type="PROSITE" id="PS50222"/>
    </source>
</evidence>
<dbReference type="PROSITE" id="PS51257">
    <property type="entry name" value="PROKAR_LIPOPROTEIN"/>
    <property type="match status" value="1"/>
</dbReference>
<name>A0A1B1AFV7_9PROT</name>
<dbReference type="GO" id="GO:0005509">
    <property type="term" value="F:calcium ion binding"/>
    <property type="evidence" value="ECO:0007669"/>
    <property type="project" value="InterPro"/>
</dbReference>
<dbReference type="PROSITE" id="PS50222">
    <property type="entry name" value="EF_HAND_2"/>
    <property type="match status" value="1"/>
</dbReference>
<dbReference type="InterPro" id="IPR002048">
    <property type="entry name" value="EF_hand_dom"/>
</dbReference>
<keyword evidence="2" id="KW-0732">Signal</keyword>
<dbReference type="KEGG" id="cbot:ATE48_05540"/>
<feature type="signal peptide" evidence="2">
    <location>
        <begin position="1"/>
        <end position="38"/>
    </location>
</feature>
<protein>
    <recommendedName>
        <fullName evidence="3">EF-hand domain-containing protein</fullName>
    </recommendedName>
</protein>
<dbReference type="Proteomes" id="UP000092498">
    <property type="component" value="Chromosome"/>
</dbReference>
<feature type="compositionally biased region" description="Basic and acidic residues" evidence="1">
    <location>
        <begin position="152"/>
        <end position="181"/>
    </location>
</feature>
<dbReference type="PANTHER" id="PTHR10827">
    <property type="entry name" value="RETICULOCALBIN"/>
    <property type="match status" value="1"/>
</dbReference>
<dbReference type="InParanoid" id="A0A1B1AFV7"/>
<keyword evidence="5" id="KW-1185">Reference proteome</keyword>
<dbReference type="PROSITE" id="PS00018">
    <property type="entry name" value="EF_HAND_1"/>
    <property type="match status" value="2"/>
</dbReference>
<evidence type="ECO:0000313" key="4">
    <source>
        <dbReference type="EMBL" id="ANP45415.1"/>
    </source>
</evidence>
<evidence type="ECO:0000256" key="2">
    <source>
        <dbReference type="SAM" id="SignalP"/>
    </source>
</evidence>
<evidence type="ECO:0000256" key="1">
    <source>
        <dbReference type="SAM" id="MobiDB-lite"/>
    </source>
</evidence>
<dbReference type="PANTHER" id="PTHR10827:SF52">
    <property type="entry name" value="IP16409P"/>
    <property type="match status" value="1"/>
</dbReference>
<dbReference type="SUPFAM" id="SSF47473">
    <property type="entry name" value="EF-hand"/>
    <property type="match status" value="2"/>
</dbReference>
<reference evidence="4 5" key="1">
    <citation type="submission" date="2015-11" db="EMBL/GenBank/DDBJ databases">
        <title>Whole-Genome Sequence of Candidatus Oderbacter manganicum from the National Park Lower Oder Valley, Germany.</title>
        <authorList>
            <person name="Braun B."/>
            <person name="Liere K."/>
            <person name="Szewzyk U."/>
        </authorList>
    </citation>
    <scope>NUCLEOTIDE SEQUENCE [LARGE SCALE GENOMIC DNA]</scope>
    <source>
        <strain evidence="4 5">OTSz_A_272</strain>
    </source>
</reference>
<feature type="compositionally biased region" description="Basic and acidic residues" evidence="1">
    <location>
        <begin position="88"/>
        <end position="99"/>
    </location>
</feature>
<feature type="domain" description="EF-hand" evidence="3">
    <location>
        <begin position="65"/>
        <end position="100"/>
    </location>
</feature>